<feature type="transmembrane region" description="Helical" evidence="1">
    <location>
        <begin position="12"/>
        <end position="30"/>
    </location>
</feature>
<dbReference type="Pfam" id="PF21549">
    <property type="entry name" value="PRDM2_PR"/>
    <property type="match status" value="1"/>
</dbReference>
<dbReference type="InterPro" id="IPR046341">
    <property type="entry name" value="SET_dom_sf"/>
</dbReference>
<dbReference type="SUPFAM" id="SSF82199">
    <property type="entry name" value="SET domain"/>
    <property type="match status" value="1"/>
</dbReference>
<dbReference type="Proteomes" id="UP000887565">
    <property type="component" value="Unplaced"/>
</dbReference>
<dbReference type="InterPro" id="IPR001214">
    <property type="entry name" value="SET_dom"/>
</dbReference>
<feature type="domain" description="SET" evidence="2">
    <location>
        <begin position="138"/>
        <end position="256"/>
    </location>
</feature>
<sequence>MRSKCHIVRSFICNFALVGTLHLQIYFRVFMYSKSIFSSTEIFLILVLSELFYVVYSTEPHVLSVKFNFYMDDQLVNKCKEYIFDNLPDMWFDPFTPKIAKCEFSSCRTYPLIVSDGDTSERRLREENLSYARASVPCFLYVAKSSIPGAGVGLFTRVKLPKGILLGPYIGSKKRSHEVEKENHDRGYAVWISKFNEPGEDGFYIDGIDESNSNYLRYINSDEEEKNLHMLFFNDSVYCATSKEIEVGQELLAWYGRSLAAIYPSRLAKSSSTIREGTCRPRKI</sequence>
<keyword evidence="1" id="KW-0472">Membrane</keyword>
<evidence type="ECO:0000259" key="2">
    <source>
        <dbReference type="PROSITE" id="PS50280"/>
    </source>
</evidence>
<keyword evidence="1" id="KW-1133">Transmembrane helix</keyword>
<proteinExistence type="predicted"/>
<keyword evidence="3" id="KW-1185">Reference proteome</keyword>
<evidence type="ECO:0000313" key="3">
    <source>
        <dbReference type="Proteomes" id="UP000887565"/>
    </source>
</evidence>
<reference evidence="4" key="1">
    <citation type="submission" date="2022-11" db="UniProtKB">
        <authorList>
            <consortium name="WormBaseParasite"/>
        </authorList>
    </citation>
    <scope>IDENTIFICATION</scope>
</reference>
<accession>A0A915JHR8</accession>
<dbReference type="AlphaFoldDB" id="A0A915JHR8"/>
<dbReference type="Gene3D" id="2.170.270.10">
    <property type="entry name" value="SET domain"/>
    <property type="match status" value="1"/>
</dbReference>
<keyword evidence="1" id="KW-0812">Transmembrane</keyword>
<evidence type="ECO:0000256" key="1">
    <source>
        <dbReference type="SAM" id="Phobius"/>
    </source>
</evidence>
<name>A0A915JHR8_ROMCU</name>
<dbReference type="WBParaSite" id="nRc.2.0.1.t25658-RA">
    <property type="protein sequence ID" value="nRc.2.0.1.t25658-RA"/>
    <property type="gene ID" value="nRc.2.0.1.g25658"/>
</dbReference>
<dbReference type="PROSITE" id="PS50280">
    <property type="entry name" value="SET"/>
    <property type="match status" value="1"/>
</dbReference>
<feature type="transmembrane region" description="Helical" evidence="1">
    <location>
        <begin position="36"/>
        <end position="56"/>
    </location>
</feature>
<evidence type="ECO:0000313" key="4">
    <source>
        <dbReference type="WBParaSite" id="nRc.2.0.1.t25658-RA"/>
    </source>
</evidence>
<organism evidence="3 4">
    <name type="scientific">Romanomermis culicivorax</name>
    <name type="common">Nematode worm</name>
    <dbReference type="NCBI Taxonomy" id="13658"/>
    <lineage>
        <taxon>Eukaryota</taxon>
        <taxon>Metazoa</taxon>
        <taxon>Ecdysozoa</taxon>
        <taxon>Nematoda</taxon>
        <taxon>Enoplea</taxon>
        <taxon>Dorylaimia</taxon>
        <taxon>Mermithida</taxon>
        <taxon>Mermithoidea</taxon>
        <taxon>Mermithidae</taxon>
        <taxon>Romanomermis</taxon>
    </lineage>
</organism>
<protein>
    <submittedName>
        <fullName evidence="4">SET domain-containing protein</fullName>
    </submittedName>
</protein>